<evidence type="ECO:0000256" key="4">
    <source>
        <dbReference type="ARBA" id="ARBA00022630"/>
    </source>
</evidence>
<comment type="cofactor">
    <cofactor evidence="1">
        <name>FMN</name>
        <dbReference type="ChEBI" id="CHEBI:58210"/>
    </cofactor>
</comment>
<evidence type="ECO:0000256" key="9">
    <source>
        <dbReference type="ARBA" id="ARBA00049401"/>
    </source>
</evidence>
<gene>
    <name evidence="10" type="ORF">CUV01_07000</name>
</gene>
<evidence type="ECO:0000256" key="5">
    <source>
        <dbReference type="ARBA" id="ARBA00022643"/>
    </source>
</evidence>
<sequence length="337" mass="35589">MFTKLGIEAPVIQAPMAGVSTAELTAAIANAGGLGFVALGTFSVADASAVLDKTHALTDRPFGVNLFCHEPARRDFEHEAEWLQLLGPEFDRFSAKPPAELHEMYPSFRVHDDLLSLLIERRPPVISFHFGLPRADQLQALKETGAILLATATNVQDAQRIAQAGLDGIVAQGWQAGGHRGVFDPVDPARDEQMETLTLLEKLREVGLPLIAAGGIMTAGDRRAAMQAGASAVQCGTAFLLAPEAATSPDHRARLTSTKTQMTRAISGRPARGLINRLMQLDEARAAAYPMAYDAAKALSAAAMARGDHSYAAQWAGTGAAHAVARPAAQTLAAISG</sequence>
<dbReference type="AlphaFoldDB" id="A0A2K9F211"/>
<comment type="similarity">
    <text evidence="2">Belongs to the nitronate monooxygenase family. NMO class I subfamily.</text>
</comment>
<organism evidence="10 11">
    <name type="scientific">Paracoccus tegillarcae</name>
    <dbReference type="NCBI Taxonomy" id="1529068"/>
    <lineage>
        <taxon>Bacteria</taxon>
        <taxon>Pseudomonadati</taxon>
        <taxon>Pseudomonadota</taxon>
        <taxon>Alphaproteobacteria</taxon>
        <taxon>Rhodobacterales</taxon>
        <taxon>Paracoccaceae</taxon>
        <taxon>Paracoccus</taxon>
    </lineage>
</organism>
<dbReference type="GO" id="GO:0009636">
    <property type="term" value="P:response to toxic substance"/>
    <property type="evidence" value="ECO:0007669"/>
    <property type="project" value="UniProtKB-KW"/>
</dbReference>
<evidence type="ECO:0000256" key="2">
    <source>
        <dbReference type="ARBA" id="ARBA00009881"/>
    </source>
</evidence>
<dbReference type="GO" id="GO:0018580">
    <property type="term" value="F:nitronate monooxygenase activity"/>
    <property type="evidence" value="ECO:0007669"/>
    <property type="project" value="InterPro"/>
</dbReference>
<evidence type="ECO:0000256" key="6">
    <source>
        <dbReference type="ARBA" id="ARBA00023002"/>
    </source>
</evidence>
<dbReference type="EMBL" id="CP025408">
    <property type="protein sequence ID" value="AUH33171.1"/>
    <property type="molecule type" value="Genomic_DNA"/>
</dbReference>
<dbReference type="SUPFAM" id="SSF51412">
    <property type="entry name" value="Inosine monophosphate dehydrogenase (IMPDH)"/>
    <property type="match status" value="1"/>
</dbReference>
<dbReference type="PANTHER" id="PTHR42747">
    <property type="entry name" value="NITRONATE MONOOXYGENASE-RELATED"/>
    <property type="match status" value="1"/>
</dbReference>
<evidence type="ECO:0000256" key="8">
    <source>
        <dbReference type="ARBA" id="ARBA00031155"/>
    </source>
</evidence>
<keyword evidence="7 10" id="KW-0503">Monooxygenase</keyword>
<keyword evidence="11" id="KW-1185">Reference proteome</keyword>
<dbReference type="PANTHER" id="PTHR42747:SF3">
    <property type="entry name" value="NITRONATE MONOOXYGENASE-RELATED"/>
    <property type="match status" value="1"/>
</dbReference>
<keyword evidence="6" id="KW-0560">Oxidoreductase</keyword>
<dbReference type="InterPro" id="IPR004136">
    <property type="entry name" value="NMO"/>
</dbReference>
<dbReference type="Gene3D" id="3.20.20.70">
    <property type="entry name" value="Aldolase class I"/>
    <property type="match status" value="1"/>
</dbReference>
<dbReference type="CDD" id="cd04730">
    <property type="entry name" value="NPD_like"/>
    <property type="match status" value="1"/>
</dbReference>
<evidence type="ECO:0000313" key="11">
    <source>
        <dbReference type="Proteomes" id="UP000233742"/>
    </source>
</evidence>
<protein>
    <recommendedName>
        <fullName evidence="8">Propionate 3-nitronate monooxygenase</fullName>
    </recommendedName>
</protein>
<dbReference type="KEGG" id="paro:CUV01_07000"/>
<dbReference type="OrthoDB" id="9778912at2"/>
<keyword evidence="5" id="KW-0288">FMN</keyword>
<accession>A0A2K9F211</accession>
<comment type="catalytic activity">
    <reaction evidence="9">
        <text>3 propionate 3-nitronate + 3 O2 + H2O = 3 3-oxopropanoate + 2 nitrate + nitrite + H2O2 + 3 H(+)</text>
        <dbReference type="Rhea" id="RHEA:57332"/>
        <dbReference type="ChEBI" id="CHEBI:15377"/>
        <dbReference type="ChEBI" id="CHEBI:15378"/>
        <dbReference type="ChEBI" id="CHEBI:15379"/>
        <dbReference type="ChEBI" id="CHEBI:16240"/>
        <dbReference type="ChEBI" id="CHEBI:16301"/>
        <dbReference type="ChEBI" id="CHEBI:17632"/>
        <dbReference type="ChEBI" id="CHEBI:33190"/>
        <dbReference type="ChEBI" id="CHEBI:136067"/>
    </reaction>
</comment>
<dbReference type="Proteomes" id="UP000233742">
    <property type="component" value="Chromosome"/>
</dbReference>
<evidence type="ECO:0000256" key="7">
    <source>
        <dbReference type="ARBA" id="ARBA00023033"/>
    </source>
</evidence>
<dbReference type="RefSeq" id="WP_101459841.1">
    <property type="nucleotide sequence ID" value="NZ_CP025408.1"/>
</dbReference>
<name>A0A2K9F211_9RHOB</name>
<dbReference type="Pfam" id="PF03060">
    <property type="entry name" value="NMO"/>
    <property type="match status" value="1"/>
</dbReference>
<evidence type="ECO:0000313" key="10">
    <source>
        <dbReference type="EMBL" id="AUH33171.1"/>
    </source>
</evidence>
<reference evidence="10 11" key="1">
    <citation type="submission" date="2017-12" db="EMBL/GenBank/DDBJ databases">
        <authorList>
            <person name="Hurst M.R.H."/>
        </authorList>
    </citation>
    <scope>NUCLEOTIDE SEQUENCE [LARGE SCALE GENOMIC DNA]</scope>
    <source>
        <strain evidence="10 11">BM15</strain>
    </source>
</reference>
<evidence type="ECO:0000256" key="3">
    <source>
        <dbReference type="ARBA" id="ARBA00022575"/>
    </source>
</evidence>
<evidence type="ECO:0000256" key="1">
    <source>
        <dbReference type="ARBA" id="ARBA00001917"/>
    </source>
</evidence>
<keyword evidence="3" id="KW-0216">Detoxification</keyword>
<proteinExistence type="inferred from homology"/>
<keyword evidence="4" id="KW-0285">Flavoprotein</keyword>
<dbReference type="InterPro" id="IPR013785">
    <property type="entry name" value="Aldolase_TIM"/>
</dbReference>